<dbReference type="InterPro" id="IPR008480">
    <property type="entry name" value="DUF761_pln"/>
</dbReference>
<proteinExistence type="predicted"/>
<accession>A0A7J7C1A9</accession>
<keyword evidence="2" id="KW-1185">Reference proteome</keyword>
<evidence type="ECO:0000313" key="1">
    <source>
        <dbReference type="EMBL" id="KAF5727940.1"/>
    </source>
</evidence>
<dbReference type="AlphaFoldDB" id="A0A7J7C1A9"/>
<dbReference type="Proteomes" id="UP000593562">
    <property type="component" value="Unassembled WGS sequence"/>
</dbReference>
<reference evidence="1 2" key="1">
    <citation type="journal article" date="2020" name="Nat. Commun.">
        <title>Genome of Tripterygium wilfordii and identification of cytochrome P450 involved in triptolide biosynthesis.</title>
        <authorList>
            <person name="Tu L."/>
            <person name="Su P."/>
            <person name="Zhang Z."/>
            <person name="Gao L."/>
            <person name="Wang J."/>
            <person name="Hu T."/>
            <person name="Zhou J."/>
            <person name="Zhang Y."/>
            <person name="Zhao Y."/>
            <person name="Liu Y."/>
            <person name="Song Y."/>
            <person name="Tong Y."/>
            <person name="Lu Y."/>
            <person name="Yang J."/>
            <person name="Xu C."/>
            <person name="Jia M."/>
            <person name="Peters R.J."/>
            <person name="Huang L."/>
            <person name="Gao W."/>
        </authorList>
    </citation>
    <scope>NUCLEOTIDE SEQUENCE [LARGE SCALE GENOMIC DNA]</scope>
    <source>
        <strain evidence="2">cv. XIE 37</strain>
        <tissue evidence="1">Leaf</tissue>
    </source>
</reference>
<dbReference type="InParanoid" id="A0A7J7C1A9"/>
<evidence type="ECO:0000313" key="2">
    <source>
        <dbReference type="Proteomes" id="UP000593562"/>
    </source>
</evidence>
<dbReference type="EMBL" id="JAAARO010000021">
    <property type="protein sequence ID" value="KAF5727940.1"/>
    <property type="molecule type" value="Genomic_DNA"/>
</dbReference>
<protein>
    <submittedName>
        <fullName evidence="1">Uncharacterized protein</fullName>
    </submittedName>
</protein>
<gene>
    <name evidence="1" type="ORF">HS088_TW21G00080</name>
</gene>
<dbReference type="Pfam" id="PF05553">
    <property type="entry name" value="DUF761"/>
    <property type="match status" value="1"/>
</dbReference>
<organism evidence="1 2">
    <name type="scientific">Tripterygium wilfordii</name>
    <name type="common">Thunder God vine</name>
    <dbReference type="NCBI Taxonomy" id="458696"/>
    <lineage>
        <taxon>Eukaryota</taxon>
        <taxon>Viridiplantae</taxon>
        <taxon>Streptophyta</taxon>
        <taxon>Embryophyta</taxon>
        <taxon>Tracheophyta</taxon>
        <taxon>Spermatophyta</taxon>
        <taxon>Magnoliopsida</taxon>
        <taxon>eudicotyledons</taxon>
        <taxon>Gunneridae</taxon>
        <taxon>Pentapetalae</taxon>
        <taxon>rosids</taxon>
        <taxon>fabids</taxon>
        <taxon>Celastrales</taxon>
        <taxon>Celastraceae</taxon>
        <taxon>Tripterygium</taxon>
    </lineage>
</organism>
<name>A0A7J7C1A9_TRIWF</name>
<comment type="caution">
    <text evidence="1">The sequence shown here is derived from an EMBL/GenBank/DDBJ whole genome shotgun (WGS) entry which is preliminary data.</text>
</comment>
<sequence>MPFLSTKNKVSTPKKVRKSFFSSILKTTHRFFGSPNENQLHCRRRINHQEVKIIREVAVEVTNNNIVDDDDDDEGRNCKALVLHGVDAKAQEYIDSVRRTWMIEKQNSDKEFCDMLARGT</sequence>